<dbReference type="Proteomes" id="UP000011115">
    <property type="component" value="Unassembled WGS sequence"/>
</dbReference>
<keyword evidence="3" id="KW-1185">Reference proteome</keyword>
<feature type="region of interest" description="Disordered" evidence="1">
    <location>
        <begin position="1"/>
        <end position="28"/>
    </location>
</feature>
<sequence>MCNGNHPSRVNNDEEDYHTTKEPNSILEFPESSSVLLKRRYNTGQNRLMSSWNP</sequence>
<evidence type="ECO:0000313" key="2">
    <source>
        <dbReference type="EnsemblPlants" id="PGSC0003DMT400040467"/>
    </source>
</evidence>
<protein>
    <submittedName>
        <fullName evidence="2">Uncharacterized protein</fullName>
    </submittedName>
</protein>
<evidence type="ECO:0000313" key="3">
    <source>
        <dbReference type="Proteomes" id="UP000011115"/>
    </source>
</evidence>
<reference evidence="3" key="1">
    <citation type="journal article" date="2011" name="Nature">
        <title>Genome sequence and analysis of the tuber crop potato.</title>
        <authorList>
            <consortium name="The Potato Genome Sequencing Consortium"/>
        </authorList>
    </citation>
    <scope>NUCLEOTIDE SEQUENCE [LARGE SCALE GENOMIC DNA]</scope>
    <source>
        <strain evidence="3">cv. DM1-3 516 R44</strain>
    </source>
</reference>
<feature type="compositionally biased region" description="Polar residues" evidence="1">
    <location>
        <begin position="1"/>
        <end position="10"/>
    </location>
</feature>
<evidence type="ECO:0000256" key="1">
    <source>
        <dbReference type="SAM" id="MobiDB-lite"/>
    </source>
</evidence>
<reference evidence="2" key="2">
    <citation type="submission" date="2015-06" db="UniProtKB">
        <authorList>
            <consortium name="EnsemblPlants"/>
        </authorList>
    </citation>
    <scope>IDENTIFICATION</scope>
    <source>
        <strain evidence="2">DM1-3 516 R44</strain>
    </source>
</reference>
<accession>M1B9Z2</accession>
<dbReference type="Gramene" id="PGSC0003DMT400040467">
    <property type="protein sequence ID" value="PGSC0003DMT400040467"/>
    <property type="gene ID" value="PGSC0003DMG402015669"/>
</dbReference>
<name>M1B9Z2_SOLTU</name>
<proteinExistence type="predicted"/>
<dbReference type="HOGENOM" id="CLU_3054128_0_0_1"/>
<dbReference type="InParanoid" id="M1B9Z2"/>
<organism evidence="2 3">
    <name type="scientific">Solanum tuberosum</name>
    <name type="common">Potato</name>
    <dbReference type="NCBI Taxonomy" id="4113"/>
    <lineage>
        <taxon>Eukaryota</taxon>
        <taxon>Viridiplantae</taxon>
        <taxon>Streptophyta</taxon>
        <taxon>Embryophyta</taxon>
        <taxon>Tracheophyta</taxon>
        <taxon>Spermatophyta</taxon>
        <taxon>Magnoliopsida</taxon>
        <taxon>eudicotyledons</taxon>
        <taxon>Gunneridae</taxon>
        <taxon>Pentapetalae</taxon>
        <taxon>asterids</taxon>
        <taxon>lamiids</taxon>
        <taxon>Solanales</taxon>
        <taxon>Solanaceae</taxon>
        <taxon>Solanoideae</taxon>
        <taxon>Solaneae</taxon>
        <taxon>Solanum</taxon>
    </lineage>
</organism>
<dbReference type="AlphaFoldDB" id="M1B9Z2"/>
<dbReference type="EnsemblPlants" id="PGSC0003DMT400040467">
    <property type="protein sequence ID" value="PGSC0003DMT400040467"/>
    <property type="gene ID" value="PGSC0003DMG402015669"/>
</dbReference>
<dbReference type="PaxDb" id="4113-PGSC0003DMT400040467"/>